<dbReference type="Proteomes" id="UP000268658">
    <property type="component" value="Chromosome"/>
</dbReference>
<dbReference type="AlphaFoldDB" id="A0A3S4Z358"/>
<protein>
    <submittedName>
        <fullName evidence="1">Uncharacterized protein</fullName>
    </submittedName>
</protein>
<evidence type="ECO:0000313" key="1">
    <source>
        <dbReference type="EMBL" id="VEI17814.1"/>
    </source>
</evidence>
<sequence>MDKPMNLDTEITEFESLDAPDWKDSAAALGVLFGLGALIALI</sequence>
<proteinExistence type="predicted"/>
<organism evidence="1 2">
    <name type="scientific">Actinomyces viscosus</name>
    <dbReference type="NCBI Taxonomy" id="1656"/>
    <lineage>
        <taxon>Bacteria</taxon>
        <taxon>Bacillati</taxon>
        <taxon>Actinomycetota</taxon>
        <taxon>Actinomycetes</taxon>
        <taxon>Actinomycetales</taxon>
        <taxon>Actinomycetaceae</taxon>
        <taxon>Actinomyces</taxon>
    </lineage>
</organism>
<dbReference type="RefSeq" id="WP_267892485.1">
    <property type="nucleotide sequence ID" value="NZ_JASPER010000024.1"/>
</dbReference>
<accession>A0A3S4Z358</accession>
<dbReference type="KEGG" id="avc:NCTC10951_02388"/>
<gene>
    <name evidence="1" type="ORF">NCTC10951_02388</name>
</gene>
<reference evidence="1 2" key="1">
    <citation type="submission" date="2018-12" db="EMBL/GenBank/DDBJ databases">
        <authorList>
            <consortium name="Pathogen Informatics"/>
        </authorList>
    </citation>
    <scope>NUCLEOTIDE SEQUENCE [LARGE SCALE GENOMIC DNA]</scope>
    <source>
        <strain evidence="1 2">NCTC10951</strain>
    </source>
</reference>
<dbReference type="EMBL" id="LR134477">
    <property type="protein sequence ID" value="VEI17814.1"/>
    <property type="molecule type" value="Genomic_DNA"/>
</dbReference>
<evidence type="ECO:0000313" key="2">
    <source>
        <dbReference type="Proteomes" id="UP000268658"/>
    </source>
</evidence>
<name>A0A3S4Z358_ACTVI</name>